<proteinExistence type="predicted"/>
<sequence>MIYATAAGSSTAFTAGLSDLKDVPELMKQIKCTNRFEEAEQS</sequence>
<dbReference type="EMBL" id="BEXB01000016">
    <property type="protein sequence ID" value="GAY76674.1"/>
    <property type="molecule type" value="Genomic_DNA"/>
</dbReference>
<organism evidence="1 2">
    <name type="scientific">Sporolactobacillus inulinus</name>
    <dbReference type="NCBI Taxonomy" id="2078"/>
    <lineage>
        <taxon>Bacteria</taxon>
        <taxon>Bacillati</taxon>
        <taxon>Bacillota</taxon>
        <taxon>Bacilli</taxon>
        <taxon>Bacillales</taxon>
        <taxon>Sporolactobacillaceae</taxon>
        <taxon>Sporolactobacillus</taxon>
    </lineage>
</organism>
<reference evidence="1 2" key="1">
    <citation type="submission" date="2017-11" db="EMBL/GenBank/DDBJ databases">
        <title>Draft Genome Sequence of Sporolactobacillus inulinus NBRC 111894 Isolated from Koso, a Japanese Sugar-Vegetable Fermented Beverage.</title>
        <authorList>
            <person name="Chiou T.Y."/>
            <person name="Oshima K."/>
            <person name="Suda W."/>
            <person name="Hattori M."/>
            <person name="Takahashi T."/>
        </authorList>
    </citation>
    <scope>NUCLEOTIDE SEQUENCE [LARGE SCALE GENOMIC DNA]</scope>
    <source>
        <strain evidence="1 2">NBRC111894</strain>
    </source>
</reference>
<protein>
    <submittedName>
        <fullName evidence="1">Tagatose-6-phosphate kinase</fullName>
        <ecNumber evidence="1">2.7.1.144</ecNumber>
    </submittedName>
</protein>
<dbReference type="GO" id="GO:0009024">
    <property type="term" value="F:tagatose-6-phosphate kinase activity"/>
    <property type="evidence" value="ECO:0007669"/>
    <property type="project" value="UniProtKB-EC"/>
</dbReference>
<evidence type="ECO:0000313" key="1">
    <source>
        <dbReference type="EMBL" id="GAY76674.1"/>
    </source>
</evidence>
<name>A0A4Y1ZCD3_9BACL</name>
<comment type="caution">
    <text evidence="1">The sequence shown here is derived from an EMBL/GenBank/DDBJ whole genome shotgun (WGS) entry which is preliminary data.</text>
</comment>
<dbReference type="EC" id="2.7.1.144" evidence="1"/>
<keyword evidence="1" id="KW-0418">Kinase</keyword>
<evidence type="ECO:0000313" key="2">
    <source>
        <dbReference type="Proteomes" id="UP000319716"/>
    </source>
</evidence>
<gene>
    <name evidence="1" type="ORF">NBRC111894_2228</name>
</gene>
<dbReference type="AlphaFoldDB" id="A0A4Y1ZCD3"/>
<keyword evidence="1" id="KW-0808">Transferase</keyword>
<accession>A0A4Y1ZCD3</accession>
<dbReference type="Proteomes" id="UP000319716">
    <property type="component" value="Unassembled WGS sequence"/>
</dbReference>